<comment type="similarity">
    <text evidence="4">Belongs to the CHCHD7 family.</text>
</comment>
<dbReference type="InterPro" id="IPR048280">
    <property type="entry name" value="COX6B-like"/>
</dbReference>
<dbReference type="RefSeq" id="XP_015191147.1">
    <property type="nucleotide sequence ID" value="XM_015335661.1"/>
</dbReference>
<organism evidence="6 7">
    <name type="scientific">Polistes dominula</name>
    <name type="common">European paper wasp</name>
    <name type="synonym">Vespa dominula</name>
    <dbReference type="NCBI Taxonomy" id="743375"/>
    <lineage>
        <taxon>Eukaryota</taxon>
        <taxon>Metazoa</taxon>
        <taxon>Ecdysozoa</taxon>
        <taxon>Arthropoda</taxon>
        <taxon>Hexapoda</taxon>
        <taxon>Insecta</taxon>
        <taxon>Pterygota</taxon>
        <taxon>Neoptera</taxon>
        <taxon>Endopterygota</taxon>
        <taxon>Hymenoptera</taxon>
        <taxon>Apocrita</taxon>
        <taxon>Aculeata</taxon>
        <taxon>Vespoidea</taxon>
        <taxon>Vespidae</taxon>
        <taxon>Polistinae</taxon>
        <taxon>Polistini</taxon>
        <taxon>Polistes</taxon>
    </lineage>
</organism>
<dbReference type="GeneID" id="107074321"/>
<proteinExistence type="inferred from homology"/>
<dbReference type="InterPro" id="IPR009069">
    <property type="entry name" value="Cys_alpha_HP_mot_SF"/>
</dbReference>
<evidence type="ECO:0000256" key="3">
    <source>
        <dbReference type="ARBA" id="ARBA00023157"/>
    </source>
</evidence>
<name>A0ABM1JFA9_POLDO</name>
<dbReference type="Proteomes" id="UP000694924">
    <property type="component" value="Unplaced"/>
</dbReference>
<dbReference type="InterPro" id="IPR051040">
    <property type="entry name" value="COX23"/>
</dbReference>
<evidence type="ECO:0000256" key="2">
    <source>
        <dbReference type="ARBA" id="ARBA00023128"/>
    </source>
</evidence>
<accession>A0ABM1JFA9</accession>
<dbReference type="PROSITE" id="PS51808">
    <property type="entry name" value="CHCH"/>
    <property type="match status" value="1"/>
</dbReference>
<keyword evidence="2" id="KW-0496">Mitochondrion</keyword>
<dbReference type="PANTHER" id="PTHR46811">
    <property type="entry name" value="COILED-COIL-HELIX-COILED-COIL-HELIX DOMAIN-CONTAINING PROTEIN 7"/>
    <property type="match status" value="1"/>
</dbReference>
<gene>
    <name evidence="7" type="primary">LOC107074321</name>
</gene>
<protein>
    <recommendedName>
        <fullName evidence="5">Coiled-coil-helix-coiled-coil-helix domain-containing protein 7</fullName>
    </recommendedName>
</protein>
<dbReference type="SUPFAM" id="SSF47072">
    <property type="entry name" value="Cysteine alpha-hairpin motif"/>
    <property type="match status" value="1"/>
</dbReference>
<dbReference type="PANTHER" id="PTHR46811:SF1">
    <property type="entry name" value="COILED-COIL-HELIX-COILED-COIL-HELIX DOMAIN-CONTAINING PROTEIN 7"/>
    <property type="match status" value="1"/>
</dbReference>
<sequence length="102" mass="12324">MSNLHDTKVNVSTIKRVKDHKLRRNHEETNPCMKEHNLSLKCLDDNNYVHDACELYFENYRNCQDFWQKVVADRKRKNVTPYLPIPEDRENVKNEYIKLGFK</sequence>
<evidence type="ECO:0000256" key="1">
    <source>
        <dbReference type="ARBA" id="ARBA00004569"/>
    </source>
</evidence>
<evidence type="ECO:0000313" key="6">
    <source>
        <dbReference type="Proteomes" id="UP000694924"/>
    </source>
</evidence>
<keyword evidence="6" id="KW-1185">Reference proteome</keyword>
<keyword evidence="3" id="KW-1015">Disulfide bond</keyword>
<comment type="subcellular location">
    <subcellularLocation>
        <location evidence="1">Mitochondrion intermembrane space</location>
    </subcellularLocation>
</comment>
<evidence type="ECO:0000256" key="5">
    <source>
        <dbReference type="ARBA" id="ARBA00039509"/>
    </source>
</evidence>
<dbReference type="Pfam" id="PF02297">
    <property type="entry name" value="COX6B"/>
    <property type="match status" value="1"/>
</dbReference>
<evidence type="ECO:0000256" key="4">
    <source>
        <dbReference type="ARBA" id="ARBA00038205"/>
    </source>
</evidence>
<evidence type="ECO:0000313" key="7">
    <source>
        <dbReference type="RefSeq" id="XP_015191147.1"/>
    </source>
</evidence>
<reference evidence="7" key="1">
    <citation type="submission" date="2025-08" db="UniProtKB">
        <authorList>
            <consortium name="RefSeq"/>
        </authorList>
    </citation>
    <scope>IDENTIFICATION</scope>
    <source>
        <tissue evidence="7">Whole body</tissue>
    </source>
</reference>